<gene>
    <name evidence="1" type="ORF">EVA_16309</name>
</gene>
<evidence type="ECO:0008006" key="2">
    <source>
        <dbReference type="Google" id="ProtNLM"/>
    </source>
</evidence>
<organism evidence="1">
    <name type="scientific">gut metagenome</name>
    <dbReference type="NCBI Taxonomy" id="749906"/>
    <lineage>
        <taxon>unclassified sequences</taxon>
        <taxon>metagenomes</taxon>
        <taxon>organismal metagenomes</taxon>
    </lineage>
</organism>
<dbReference type="AlphaFoldDB" id="J9G802"/>
<dbReference type="InterPro" id="IPR025324">
    <property type="entry name" value="DUF4230"/>
</dbReference>
<name>J9G802_9ZZZZ</name>
<sequence>QMRMICELAVMECYYHNVAKFTEEDAAGFWLWKRDKHFWIEYSGTVKLGIDASRVSMKQEGDTVTITLPPARVLTCEPDQESINSDSYIIDHKSANINSADTVKAIEEAQLKLRQKVENDQTLLNEAQLRVKTLLEDYVNNIGRAIGKEYTIQWEYLKDESLYESGVSSIAMENEIA</sequence>
<dbReference type="EMBL" id="AMCI01005715">
    <property type="protein sequence ID" value="EJW95584.1"/>
    <property type="molecule type" value="Genomic_DNA"/>
</dbReference>
<comment type="caution">
    <text evidence="1">The sequence shown here is derived from an EMBL/GenBank/DDBJ whole genome shotgun (WGS) entry which is preliminary data.</text>
</comment>
<accession>J9G802</accession>
<feature type="non-terminal residue" evidence="1">
    <location>
        <position position="1"/>
    </location>
</feature>
<dbReference type="Pfam" id="PF14014">
    <property type="entry name" value="DUF4230"/>
    <property type="match status" value="1"/>
</dbReference>
<protein>
    <recommendedName>
        <fullName evidence="2">DUF4230 domain-containing protein</fullName>
    </recommendedName>
</protein>
<proteinExistence type="predicted"/>
<reference evidence="1" key="1">
    <citation type="journal article" date="2012" name="PLoS ONE">
        <title>Gene sets for utilization of primary and secondary nutrition supplies in the distal gut of endangered iberian lynx.</title>
        <authorList>
            <person name="Alcaide M."/>
            <person name="Messina E."/>
            <person name="Richter M."/>
            <person name="Bargiela R."/>
            <person name="Peplies J."/>
            <person name="Huws S.A."/>
            <person name="Newbold C.J."/>
            <person name="Golyshin P.N."/>
            <person name="Simon M.A."/>
            <person name="Lopez G."/>
            <person name="Yakimov M.M."/>
            <person name="Ferrer M."/>
        </authorList>
    </citation>
    <scope>NUCLEOTIDE SEQUENCE</scope>
</reference>
<evidence type="ECO:0000313" key="1">
    <source>
        <dbReference type="EMBL" id="EJW95584.1"/>
    </source>
</evidence>